<dbReference type="Proteomes" id="UP000187425">
    <property type="component" value="Unassembled WGS sequence"/>
</dbReference>
<evidence type="ECO:0008006" key="4">
    <source>
        <dbReference type="Google" id="ProtNLM"/>
    </source>
</evidence>
<protein>
    <recommendedName>
        <fullName evidence="4">DUF2798 domain-containing protein</fullName>
    </recommendedName>
</protein>
<organism evidence="2 3">
    <name type="scientific">Paenibacillus odorifer</name>
    <dbReference type="NCBI Taxonomy" id="189426"/>
    <lineage>
        <taxon>Bacteria</taxon>
        <taxon>Bacillati</taxon>
        <taxon>Bacillota</taxon>
        <taxon>Bacilli</taxon>
        <taxon>Bacillales</taxon>
        <taxon>Paenibacillaceae</taxon>
        <taxon>Paenibacillus</taxon>
    </lineage>
</organism>
<dbReference type="InterPro" id="IPR021529">
    <property type="entry name" value="DUF2798"/>
</dbReference>
<evidence type="ECO:0000313" key="3">
    <source>
        <dbReference type="Proteomes" id="UP000187425"/>
    </source>
</evidence>
<feature type="transmembrane region" description="Helical" evidence="1">
    <location>
        <begin position="132"/>
        <end position="151"/>
    </location>
</feature>
<gene>
    <name evidence="2" type="ORF">BSK65_15100</name>
</gene>
<name>A0A1R0ZFY1_9BACL</name>
<keyword evidence="1" id="KW-0472">Membrane</keyword>
<reference evidence="2 3" key="1">
    <citation type="submission" date="2016-11" db="EMBL/GenBank/DDBJ databases">
        <title>Paenibacillus species isolates.</title>
        <authorList>
            <person name="Beno S.M."/>
        </authorList>
    </citation>
    <scope>NUCLEOTIDE SEQUENCE [LARGE SCALE GENOMIC DNA]</scope>
    <source>
        <strain evidence="2 3">FSL H7-0443</strain>
    </source>
</reference>
<dbReference type="AlphaFoldDB" id="A0A1R0ZFY1"/>
<evidence type="ECO:0000256" key="1">
    <source>
        <dbReference type="SAM" id="Phobius"/>
    </source>
</evidence>
<evidence type="ECO:0000313" key="2">
    <source>
        <dbReference type="EMBL" id="OME69331.1"/>
    </source>
</evidence>
<proteinExistence type="predicted"/>
<feature type="transmembrane region" description="Helical" evidence="1">
    <location>
        <begin position="45"/>
        <end position="69"/>
    </location>
</feature>
<feature type="transmembrane region" description="Helical" evidence="1">
    <location>
        <begin position="90"/>
        <end position="112"/>
    </location>
</feature>
<sequence length="178" mass="19591">MNLETRLPRNGKEGALYGAIICTLTVLFMSSLNIILAVGEFNGEVALSILKVFPIIWVIVMIIEPVVIGRIAEKLTAKFTQPSDSFNAKILFRILFTVLGMSFVMTFIGDIIGNGLSSETFNHFLANWPRNFLIVLIAESIVIQPFARFVMVKLHASQDKKKSSAAGITVNGLSEQNS</sequence>
<dbReference type="EMBL" id="MPTW01000007">
    <property type="protein sequence ID" value="OME69331.1"/>
    <property type="molecule type" value="Genomic_DNA"/>
</dbReference>
<dbReference type="RefSeq" id="WP_076284984.1">
    <property type="nucleotide sequence ID" value="NZ_MPTW01000007.1"/>
</dbReference>
<keyword evidence="1" id="KW-0812">Transmembrane</keyword>
<keyword evidence="1" id="KW-1133">Transmembrane helix</keyword>
<feature type="transmembrane region" description="Helical" evidence="1">
    <location>
        <begin position="15"/>
        <end position="39"/>
    </location>
</feature>
<accession>A0A1R0ZFY1</accession>
<comment type="caution">
    <text evidence="2">The sequence shown here is derived from an EMBL/GenBank/DDBJ whole genome shotgun (WGS) entry which is preliminary data.</text>
</comment>
<dbReference type="Pfam" id="PF11391">
    <property type="entry name" value="DUF2798"/>
    <property type="match status" value="2"/>
</dbReference>